<evidence type="ECO:0000313" key="2">
    <source>
        <dbReference type="EMBL" id="JAH86786.1"/>
    </source>
</evidence>
<organism evidence="2">
    <name type="scientific">Anguilla anguilla</name>
    <name type="common">European freshwater eel</name>
    <name type="synonym">Muraena anguilla</name>
    <dbReference type="NCBI Taxonomy" id="7936"/>
    <lineage>
        <taxon>Eukaryota</taxon>
        <taxon>Metazoa</taxon>
        <taxon>Chordata</taxon>
        <taxon>Craniata</taxon>
        <taxon>Vertebrata</taxon>
        <taxon>Euteleostomi</taxon>
        <taxon>Actinopterygii</taxon>
        <taxon>Neopterygii</taxon>
        <taxon>Teleostei</taxon>
        <taxon>Anguilliformes</taxon>
        <taxon>Anguillidae</taxon>
        <taxon>Anguilla</taxon>
    </lineage>
</organism>
<accession>A0A0E9W925</accession>
<dbReference type="AlphaFoldDB" id="A0A0E9W925"/>
<protein>
    <submittedName>
        <fullName evidence="2">Uncharacterized protein</fullName>
    </submittedName>
</protein>
<dbReference type="EMBL" id="GBXM01021791">
    <property type="protein sequence ID" value="JAH86786.1"/>
    <property type="molecule type" value="Transcribed_RNA"/>
</dbReference>
<feature type="compositionally biased region" description="Polar residues" evidence="1">
    <location>
        <begin position="41"/>
        <end position="53"/>
    </location>
</feature>
<feature type="region of interest" description="Disordered" evidence="1">
    <location>
        <begin position="30"/>
        <end position="53"/>
    </location>
</feature>
<evidence type="ECO:0000256" key="1">
    <source>
        <dbReference type="SAM" id="MobiDB-lite"/>
    </source>
</evidence>
<reference evidence="2" key="1">
    <citation type="submission" date="2014-11" db="EMBL/GenBank/DDBJ databases">
        <authorList>
            <person name="Amaro Gonzalez C."/>
        </authorList>
    </citation>
    <scope>NUCLEOTIDE SEQUENCE</scope>
</reference>
<reference evidence="2" key="2">
    <citation type="journal article" date="2015" name="Fish Shellfish Immunol.">
        <title>Early steps in the European eel (Anguilla anguilla)-Vibrio vulnificus interaction in the gills: Role of the RtxA13 toxin.</title>
        <authorList>
            <person name="Callol A."/>
            <person name="Pajuelo D."/>
            <person name="Ebbesson L."/>
            <person name="Teles M."/>
            <person name="MacKenzie S."/>
            <person name="Amaro C."/>
        </authorList>
    </citation>
    <scope>NUCLEOTIDE SEQUENCE</scope>
</reference>
<name>A0A0E9W925_ANGAN</name>
<sequence>MSEEYFSVSTELYWLVFLRALLRQDVEMQETEPVATRENRPVTSRAGSTHLTL</sequence>
<proteinExistence type="predicted"/>